<keyword evidence="2" id="KW-0808">Transferase</keyword>
<dbReference type="CDD" id="cd01918">
    <property type="entry name" value="HprK_C"/>
    <property type="match status" value="1"/>
</dbReference>
<dbReference type="AlphaFoldDB" id="A0A6I6ITE1"/>
<dbReference type="OrthoDB" id="8326226at2"/>
<dbReference type="GO" id="GO:0006109">
    <property type="term" value="P:regulation of carbohydrate metabolic process"/>
    <property type="evidence" value="ECO:0007669"/>
    <property type="project" value="InterPro"/>
</dbReference>
<dbReference type="SUPFAM" id="SSF53795">
    <property type="entry name" value="PEP carboxykinase-like"/>
    <property type="match status" value="1"/>
</dbReference>
<evidence type="ECO:0000313" key="2">
    <source>
        <dbReference type="EMBL" id="QGX99354.1"/>
    </source>
</evidence>
<organism evidence="2 3">
    <name type="scientific">Roseovarius faecimaris</name>
    <dbReference type="NCBI Taxonomy" id="2494550"/>
    <lineage>
        <taxon>Bacteria</taxon>
        <taxon>Pseudomonadati</taxon>
        <taxon>Pseudomonadota</taxon>
        <taxon>Alphaproteobacteria</taxon>
        <taxon>Rhodobacterales</taxon>
        <taxon>Roseobacteraceae</taxon>
        <taxon>Roseovarius</taxon>
    </lineage>
</organism>
<dbReference type="Pfam" id="PF07475">
    <property type="entry name" value="Hpr_kinase_C"/>
    <property type="match status" value="1"/>
</dbReference>
<sequence length="144" mass="14777">MTRPGANTEIWHASAVALNGQSALILGASGSGKSSLALQLMALGAQLVADDRTCLTSFDGVLTASAPAAISGQIEARGVGILAAETCRQAPVKLVIDLDSTETERLPPHRTKDILGVALPLVLNTPGPHFPAAVLLYLRGGRCA</sequence>
<dbReference type="Gene3D" id="3.40.50.300">
    <property type="entry name" value="P-loop containing nucleotide triphosphate hydrolases"/>
    <property type="match status" value="1"/>
</dbReference>
<feature type="domain" description="HPr kinase/phosphorylase C-terminal" evidence="1">
    <location>
        <begin position="6"/>
        <end position="105"/>
    </location>
</feature>
<dbReference type="InterPro" id="IPR027417">
    <property type="entry name" value="P-loop_NTPase"/>
</dbReference>
<dbReference type="InterPro" id="IPR011104">
    <property type="entry name" value="Hpr_kin/Pase_C"/>
</dbReference>
<keyword evidence="3" id="KW-1185">Reference proteome</keyword>
<keyword evidence="2" id="KW-0418">Kinase</keyword>
<evidence type="ECO:0000313" key="3">
    <source>
        <dbReference type="Proteomes" id="UP000428330"/>
    </source>
</evidence>
<dbReference type="RefSeq" id="WP_157708036.1">
    <property type="nucleotide sequence ID" value="NZ_CP034348.1"/>
</dbReference>
<name>A0A6I6ITE1_9RHOB</name>
<dbReference type="GO" id="GO:0005524">
    <property type="term" value="F:ATP binding"/>
    <property type="evidence" value="ECO:0007669"/>
    <property type="project" value="InterPro"/>
</dbReference>
<reference evidence="3" key="1">
    <citation type="submission" date="2018-12" db="EMBL/GenBank/DDBJ databases">
        <title>Complete genome sequence of Roseovarius sp. MME-070.</title>
        <authorList>
            <person name="Nam Y.-D."/>
            <person name="Kang J."/>
            <person name="Chung W.-H."/>
            <person name="Park Y.S."/>
        </authorList>
    </citation>
    <scope>NUCLEOTIDE SEQUENCE [LARGE SCALE GENOMIC DNA]</scope>
    <source>
        <strain evidence="3">MME-070</strain>
    </source>
</reference>
<dbReference type="GO" id="GO:0000155">
    <property type="term" value="F:phosphorelay sensor kinase activity"/>
    <property type="evidence" value="ECO:0007669"/>
    <property type="project" value="InterPro"/>
</dbReference>
<gene>
    <name evidence="2" type="ORF">EI983_14225</name>
</gene>
<dbReference type="EMBL" id="CP034348">
    <property type="protein sequence ID" value="QGX99354.1"/>
    <property type="molecule type" value="Genomic_DNA"/>
</dbReference>
<proteinExistence type="predicted"/>
<dbReference type="Proteomes" id="UP000428330">
    <property type="component" value="Chromosome"/>
</dbReference>
<dbReference type="KEGG" id="rom:EI983_14225"/>
<accession>A0A6I6ITE1</accession>
<evidence type="ECO:0000259" key="1">
    <source>
        <dbReference type="Pfam" id="PF07475"/>
    </source>
</evidence>
<protein>
    <submittedName>
        <fullName evidence="2">Serine kinase</fullName>
    </submittedName>
</protein>